<organism evidence="1 2">
    <name type="scientific">Plasmodium berghei</name>
    <dbReference type="NCBI Taxonomy" id="5821"/>
    <lineage>
        <taxon>Eukaryota</taxon>
        <taxon>Sar</taxon>
        <taxon>Alveolata</taxon>
        <taxon>Apicomplexa</taxon>
        <taxon>Aconoidasida</taxon>
        <taxon>Haemosporida</taxon>
        <taxon>Plasmodiidae</taxon>
        <taxon>Plasmodium</taxon>
        <taxon>Plasmodium (Vinckeia)</taxon>
    </lineage>
</organism>
<protein>
    <recommendedName>
        <fullName evidence="3">Fam-a protein</fullName>
    </recommendedName>
</protein>
<gene>
    <name evidence="1" type="ORF">PBK173_000050900</name>
</gene>
<sequence length="135" mass="15729">MIWNSNAKYFGDQIVKEKVTHEYSPNLIMVQNRYINTPLSFHGYYYALAKKVQVSDDTTLIVYTSSNIDDYNIVDKKKYTNTIVESANSFKPKIYSKKDIRNGKLIKMFVNLYGCIIQKKKLITLILPMPTLFIN</sequence>
<dbReference type="Proteomes" id="UP000069549">
    <property type="component" value="Chromosome 4"/>
</dbReference>
<dbReference type="AlphaFoldDB" id="A0A0Y9U8N5"/>
<accession>A0A0Y9U8N5</accession>
<evidence type="ECO:0000313" key="1">
    <source>
        <dbReference type="EMBL" id="CXH98697.1"/>
    </source>
</evidence>
<reference evidence="1 2" key="1">
    <citation type="submission" date="2016-02" db="EMBL/GenBank/DDBJ databases">
        <authorList>
            <consortium name="Pathogen Informatics"/>
        </authorList>
    </citation>
    <scope>NUCLEOTIDE SEQUENCE [LARGE SCALE GENOMIC DNA]</scope>
    <source>
        <strain evidence="1 2">K173</strain>
    </source>
</reference>
<evidence type="ECO:0000313" key="2">
    <source>
        <dbReference type="Proteomes" id="UP000069549"/>
    </source>
</evidence>
<dbReference type="SUPFAM" id="SSF55961">
    <property type="entry name" value="Bet v1-like"/>
    <property type="match status" value="1"/>
</dbReference>
<dbReference type="VEuPathDB" id="PlasmoDB:PBANKA_1100750"/>
<proteinExistence type="predicted"/>
<name>A0A0Y9U8N5_PLABE</name>
<dbReference type="EMBL" id="LT160024">
    <property type="protein sequence ID" value="CXH98697.1"/>
    <property type="molecule type" value="Genomic_DNA"/>
</dbReference>
<evidence type="ECO:0008006" key="3">
    <source>
        <dbReference type="Google" id="ProtNLM"/>
    </source>
</evidence>
<dbReference type="InterPro" id="IPR006486">
    <property type="entry name" value="PYST_A"/>
</dbReference>
<dbReference type="NCBIfam" id="TIGR01599">
    <property type="entry name" value="PYST-A"/>
    <property type="match status" value="1"/>
</dbReference>